<gene>
    <name evidence="1" type="ORF">ACJMK2_009330</name>
</gene>
<accession>A0ABD3VBY9</accession>
<dbReference type="AlphaFoldDB" id="A0ABD3VBY9"/>
<dbReference type="Proteomes" id="UP001634394">
    <property type="component" value="Unassembled WGS sequence"/>
</dbReference>
<protein>
    <submittedName>
        <fullName evidence="1">Uncharacterized protein</fullName>
    </submittedName>
</protein>
<evidence type="ECO:0000313" key="1">
    <source>
        <dbReference type="EMBL" id="KAL3859097.1"/>
    </source>
</evidence>
<proteinExistence type="predicted"/>
<reference evidence="1 2" key="1">
    <citation type="submission" date="2024-11" db="EMBL/GenBank/DDBJ databases">
        <title>Chromosome-level genome assembly of the freshwater bivalve Anodonta woodiana.</title>
        <authorList>
            <person name="Chen X."/>
        </authorList>
    </citation>
    <scope>NUCLEOTIDE SEQUENCE [LARGE SCALE GENOMIC DNA]</scope>
    <source>
        <strain evidence="1">MN2024</strain>
        <tissue evidence="1">Gills</tissue>
    </source>
</reference>
<sequence length="101" mass="11248">MDLSGNMQRILSPMAMVLVISFTGLWPKLIVFPVVLAENVALQTTPTFVNSEPLTTMGSHDIIIDYSSNSISSKFRIGLSDIVCAYCQTKKTRRECEFLCL</sequence>
<evidence type="ECO:0000313" key="2">
    <source>
        <dbReference type="Proteomes" id="UP001634394"/>
    </source>
</evidence>
<keyword evidence="2" id="KW-1185">Reference proteome</keyword>
<comment type="caution">
    <text evidence="1">The sequence shown here is derived from an EMBL/GenBank/DDBJ whole genome shotgun (WGS) entry which is preliminary data.</text>
</comment>
<name>A0ABD3VBY9_SINWO</name>
<organism evidence="1 2">
    <name type="scientific">Sinanodonta woodiana</name>
    <name type="common">Chinese pond mussel</name>
    <name type="synonym">Anodonta woodiana</name>
    <dbReference type="NCBI Taxonomy" id="1069815"/>
    <lineage>
        <taxon>Eukaryota</taxon>
        <taxon>Metazoa</taxon>
        <taxon>Spiralia</taxon>
        <taxon>Lophotrochozoa</taxon>
        <taxon>Mollusca</taxon>
        <taxon>Bivalvia</taxon>
        <taxon>Autobranchia</taxon>
        <taxon>Heteroconchia</taxon>
        <taxon>Palaeoheterodonta</taxon>
        <taxon>Unionida</taxon>
        <taxon>Unionoidea</taxon>
        <taxon>Unionidae</taxon>
        <taxon>Unioninae</taxon>
        <taxon>Sinanodonta</taxon>
    </lineage>
</organism>
<dbReference type="EMBL" id="JBJQND010000012">
    <property type="protein sequence ID" value="KAL3859097.1"/>
    <property type="molecule type" value="Genomic_DNA"/>
</dbReference>